<feature type="transmembrane region" description="Helical" evidence="8">
    <location>
        <begin position="58"/>
        <end position="77"/>
    </location>
</feature>
<feature type="transmembrane region" description="Helical" evidence="8">
    <location>
        <begin position="286"/>
        <end position="310"/>
    </location>
</feature>
<evidence type="ECO:0000256" key="3">
    <source>
        <dbReference type="ARBA" id="ARBA00022670"/>
    </source>
</evidence>
<dbReference type="AlphaFoldDB" id="A0A6J7ALV7"/>
<comment type="subcellular location">
    <subcellularLocation>
        <location evidence="1">Cell membrane</location>
        <topology evidence="1">Multi-pass membrane protein</topology>
    </subcellularLocation>
</comment>
<evidence type="ECO:0000313" key="12">
    <source>
        <dbReference type="EMBL" id="CAB5009361.1"/>
    </source>
</evidence>
<feature type="transmembrane region" description="Helical" evidence="8">
    <location>
        <begin position="246"/>
        <end position="274"/>
    </location>
</feature>
<keyword evidence="3" id="KW-0645">Protease</keyword>
<dbReference type="InterPro" id="IPR019127">
    <property type="entry name" value="Exosortase"/>
</dbReference>
<keyword evidence="7 8" id="KW-0472">Membrane</keyword>
<keyword evidence="4 8" id="KW-0812">Transmembrane</keyword>
<accession>A0A6J7ALV7</accession>
<reference evidence="10" key="1">
    <citation type="submission" date="2020-05" db="EMBL/GenBank/DDBJ databases">
        <authorList>
            <person name="Chiriac C."/>
            <person name="Salcher M."/>
            <person name="Ghai R."/>
            <person name="Kavagutti S V."/>
        </authorList>
    </citation>
    <scope>NUCLEOTIDE SEQUENCE</scope>
</reference>
<organism evidence="10">
    <name type="scientific">freshwater metagenome</name>
    <dbReference type="NCBI Taxonomy" id="449393"/>
    <lineage>
        <taxon>unclassified sequences</taxon>
        <taxon>metagenomes</taxon>
        <taxon>ecological metagenomes</taxon>
    </lineage>
</organism>
<evidence type="ECO:0000313" key="10">
    <source>
        <dbReference type="EMBL" id="CAB4833931.1"/>
    </source>
</evidence>
<dbReference type="InterPro" id="IPR026392">
    <property type="entry name" value="Exo/Archaeosortase_dom"/>
</dbReference>
<feature type="transmembrane region" description="Helical" evidence="8">
    <location>
        <begin position="331"/>
        <end position="347"/>
    </location>
</feature>
<evidence type="ECO:0000313" key="9">
    <source>
        <dbReference type="EMBL" id="CAB4732776.1"/>
    </source>
</evidence>
<evidence type="ECO:0000256" key="5">
    <source>
        <dbReference type="ARBA" id="ARBA00022801"/>
    </source>
</evidence>
<name>A0A6J7ALV7_9ZZZZ</name>
<dbReference type="GO" id="GO:0006508">
    <property type="term" value="P:proteolysis"/>
    <property type="evidence" value="ECO:0007669"/>
    <property type="project" value="UniProtKB-KW"/>
</dbReference>
<evidence type="ECO:0000313" key="11">
    <source>
        <dbReference type="EMBL" id="CAB4908961.1"/>
    </source>
</evidence>
<dbReference type="Pfam" id="PF09721">
    <property type="entry name" value="Exosortase_EpsH"/>
    <property type="match status" value="1"/>
</dbReference>
<evidence type="ECO:0000256" key="4">
    <source>
        <dbReference type="ARBA" id="ARBA00022692"/>
    </source>
</evidence>
<dbReference type="GO" id="GO:0005886">
    <property type="term" value="C:plasma membrane"/>
    <property type="evidence" value="ECO:0007669"/>
    <property type="project" value="UniProtKB-SubCell"/>
</dbReference>
<dbReference type="NCBIfam" id="TIGR04178">
    <property type="entry name" value="exo_archaeo"/>
    <property type="match status" value="1"/>
</dbReference>
<evidence type="ECO:0000256" key="2">
    <source>
        <dbReference type="ARBA" id="ARBA00022475"/>
    </source>
</evidence>
<dbReference type="GO" id="GO:0008233">
    <property type="term" value="F:peptidase activity"/>
    <property type="evidence" value="ECO:0007669"/>
    <property type="project" value="UniProtKB-KW"/>
</dbReference>
<evidence type="ECO:0000256" key="8">
    <source>
        <dbReference type="SAM" id="Phobius"/>
    </source>
</evidence>
<proteinExistence type="predicted"/>
<feature type="transmembrane region" description="Helical" evidence="8">
    <location>
        <begin position="116"/>
        <end position="137"/>
    </location>
</feature>
<dbReference type="EMBL" id="CAFBOS010000152">
    <property type="protein sequence ID" value="CAB5009361.1"/>
    <property type="molecule type" value="Genomic_DNA"/>
</dbReference>
<dbReference type="EMBL" id="CAFBMH010000043">
    <property type="protein sequence ID" value="CAB4908961.1"/>
    <property type="molecule type" value="Genomic_DNA"/>
</dbReference>
<keyword evidence="5" id="KW-0378">Hydrolase</keyword>
<dbReference type="EMBL" id="CAEZYR010000014">
    <property type="protein sequence ID" value="CAB4732776.1"/>
    <property type="molecule type" value="Genomic_DNA"/>
</dbReference>
<evidence type="ECO:0000256" key="6">
    <source>
        <dbReference type="ARBA" id="ARBA00022989"/>
    </source>
</evidence>
<dbReference type="EMBL" id="CAFABA010000084">
    <property type="protein sequence ID" value="CAB4833931.1"/>
    <property type="molecule type" value="Genomic_DNA"/>
</dbReference>
<sequence length="567" mass="61924">MTAFIIPATPAIRDASKIASRRLTTKSIRPAVAIALILVAYHTSIRSLIAQLSLDTPLAHLALVPVIAVVLAALKGRARNEPPINDRQLDWILGVPLLVGPLLMNLVLPARLSTMFWVWRIDLLSLPFFIAGVVCILFGVRTLWRIRAAVLFMFVAWPFPYNQVLDRWLGEFTKLTISGLKVALGPMPIAVAQPGGDGSIFAITHGTDSIKMSVASACSGANGVVGFFIVGLAFMLIIEGSKLRKVLWLAVGAGLVWLLNIVRILIIFASARAWGEEVALDGFHPVIGLVIFNVAIVAMLVIMKPFGLGIRRNQQVRSAHVATQPNRPRSSTAFCSVVVIALAIGVLNNDLSKNDPVASSLGSPRLAAFDTTRETPTGWTLSENQRIEWARRFFGRDSTWVRYTFSDAHRDTPGEIQSTLPVFADIIETSSRDSLTAYGIEACYKFHGYKVSKQRAVELGNGVVGGTLSWVNTDNATTWTTLWWHWPINTPSGTRYERMTLLMNDQPNGALIAPEPNSNVASRIGLDVANRIKGGTGDNLGNDKLAETQRFLTSFAQELVSQRIAKA</sequence>
<feature type="transmembrane region" description="Helical" evidence="8">
    <location>
        <begin position="214"/>
        <end position="234"/>
    </location>
</feature>
<protein>
    <submittedName>
        <fullName evidence="10">Unannotated protein</fullName>
    </submittedName>
</protein>
<evidence type="ECO:0000256" key="7">
    <source>
        <dbReference type="ARBA" id="ARBA00023136"/>
    </source>
</evidence>
<keyword evidence="2" id="KW-1003">Cell membrane</keyword>
<feature type="transmembrane region" description="Helical" evidence="8">
    <location>
        <begin position="31"/>
        <end position="52"/>
    </location>
</feature>
<feature type="transmembrane region" description="Helical" evidence="8">
    <location>
        <begin position="89"/>
        <end position="110"/>
    </location>
</feature>
<gene>
    <name evidence="9" type="ORF">UFOPK2754_00599</name>
    <name evidence="10" type="ORF">UFOPK3139_01924</name>
    <name evidence="11" type="ORF">UFOPK3543_01355</name>
    <name evidence="12" type="ORF">UFOPK3967_02146</name>
</gene>
<evidence type="ECO:0000256" key="1">
    <source>
        <dbReference type="ARBA" id="ARBA00004651"/>
    </source>
</evidence>
<feature type="transmembrane region" description="Helical" evidence="8">
    <location>
        <begin position="144"/>
        <end position="161"/>
    </location>
</feature>
<keyword evidence="6 8" id="KW-1133">Transmembrane helix</keyword>